<feature type="transmembrane region" description="Helical" evidence="8">
    <location>
        <begin position="218"/>
        <end position="241"/>
    </location>
</feature>
<feature type="transmembrane region" description="Helical" evidence="8">
    <location>
        <begin position="143"/>
        <end position="165"/>
    </location>
</feature>
<evidence type="ECO:0000256" key="8">
    <source>
        <dbReference type="SAM" id="Phobius"/>
    </source>
</evidence>
<dbReference type="GO" id="GO:0009847">
    <property type="term" value="P:spore germination"/>
    <property type="evidence" value="ECO:0007669"/>
    <property type="project" value="InterPro"/>
</dbReference>
<feature type="transmembrane region" description="Helical" evidence="8">
    <location>
        <begin position="115"/>
        <end position="131"/>
    </location>
</feature>
<name>A0A285D575_9BACI</name>
<dbReference type="OrthoDB" id="1891864at2"/>
<keyword evidence="5 8" id="KW-0812">Transmembrane</keyword>
<evidence type="ECO:0000256" key="1">
    <source>
        <dbReference type="ARBA" id="ARBA00004141"/>
    </source>
</evidence>
<dbReference type="AlphaFoldDB" id="A0A285D575"/>
<evidence type="ECO:0000256" key="6">
    <source>
        <dbReference type="ARBA" id="ARBA00022989"/>
    </source>
</evidence>
<keyword evidence="3" id="KW-0813">Transport</keyword>
<evidence type="ECO:0000313" key="9">
    <source>
        <dbReference type="EMBL" id="SNX74438.1"/>
    </source>
</evidence>
<feature type="transmembrane region" description="Helical" evidence="8">
    <location>
        <begin position="77"/>
        <end position="95"/>
    </location>
</feature>
<dbReference type="NCBIfam" id="TIGR00912">
    <property type="entry name" value="2A0309"/>
    <property type="match status" value="1"/>
</dbReference>
<keyword evidence="6 8" id="KW-1133">Transmembrane helix</keyword>
<evidence type="ECO:0000256" key="2">
    <source>
        <dbReference type="ARBA" id="ARBA00007998"/>
    </source>
</evidence>
<comment type="subcellular location">
    <subcellularLocation>
        <location evidence="1">Membrane</location>
        <topology evidence="1">Multi-pass membrane protein</topology>
    </subcellularLocation>
</comment>
<sequence length="380" mass="42407">MEKAKISSYQFFVLLFLFEMGSALIIPLGIEAKQDAWLAILLGMLGGLLLFLVYYLLYQYYPDIPLTEYLQKTAGKVLGWIIALLYLLYFAYIAARVLRDFGTMLVTFAYPDTPLFIINALLIIVLTYAVKSGIESVARTGELLFVLMYLLAIAGFILIVISGLIDINNLKPLLEEGTWPVVKTAFTQTLYVPFGEAVVFAMILPYLSNPKKARMTGVSALCLSGINLAIVMAVNISVLGIDYTMRSQYPLLSAIQRIQVAEFLERLDVFYMLGTVIGGFFKICIFFYAVVIGASGLFNVKKPSRLAYPIGLVILILSMTIASSYSEHIREGLDIVPIYLHLPFQVIIPIFLLAIAFVKNRKKQTKKDPNISEPDSPVIE</sequence>
<feature type="transmembrane region" description="Helical" evidence="8">
    <location>
        <begin position="306"/>
        <end position="326"/>
    </location>
</feature>
<accession>A0A285D575</accession>
<evidence type="ECO:0000256" key="3">
    <source>
        <dbReference type="ARBA" id="ARBA00022448"/>
    </source>
</evidence>
<evidence type="ECO:0000313" key="10">
    <source>
        <dbReference type="Proteomes" id="UP000219546"/>
    </source>
</evidence>
<feature type="transmembrane region" description="Helical" evidence="8">
    <location>
        <begin position="269"/>
        <end position="294"/>
    </location>
</feature>
<dbReference type="Proteomes" id="UP000219546">
    <property type="component" value="Unassembled WGS sequence"/>
</dbReference>
<comment type="similarity">
    <text evidence="2">Belongs to the amino acid-polyamine-organocation (APC) superfamily. Spore germination protein (SGP) (TC 2.A.3.9) family.</text>
</comment>
<dbReference type="GO" id="GO:0016020">
    <property type="term" value="C:membrane"/>
    <property type="evidence" value="ECO:0007669"/>
    <property type="project" value="UniProtKB-SubCell"/>
</dbReference>
<dbReference type="InterPro" id="IPR004761">
    <property type="entry name" value="Spore_GerAB"/>
</dbReference>
<proteinExistence type="inferred from homology"/>
<feature type="transmembrane region" description="Helical" evidence="8">
    <location>
        <begin position="338"/>
        <end position="358"/>
    </location>
</feature>
<feature type="transmembrane region" description="Helical" evidence="8">
    <location>
        <begin position="12"/>
        <end position="30"/>
    </location>
</feature>
<keyword evidence="10" id="KW-1185">Reference proteome</keyword>
<dbReference type="PANTHER" id="PTHR34975">
    <property type="entry name" value="SPORE GERMINATION PROTEIN A2"/>
    <property type="match status" value="1"/>
</dbReference>
<evidence type="ECO:0000256" key="5">
    <source>
        <dbReference type="ARBA" id="ARBA00022692"/>
    </source>
</evidence>
<organism evidence="9 10">
    <name type="scientific">Bacillus oleivorans</name>
    <dbReference type="NCBI Taxonomy" id="1448271"/>
    <lineage>
        <taxon>Bacteria</taxon>
        <taxon>Bacillati</taxon>
        <taxon>Bacillota</taxon>
        <taxon>Bacilli</taxon>
        <taxon>Bacillales</taxon>
        <taxon>Bacillaceae</taxon>
        <taxon>Bacillus</taxon>
    </lineage>
</organism>
<keyword evidence="7 8" id="KW-0472">Membrane</keyword>
<keyword evidence="4" id="KW-0309">Germination</keyword>
<dbReference type="RefSeq" id="WP_097159944.1">
    <property type="nucleotide sequence ID" value="NZ_JBEPMQ010000009.1"/>
</dbReference>
<dbReference type="PANTHER" id="PTHR34975:SF2">
    <property type="entry name" value="SPORE GERMINATION PROTEIN A2"/>
    <property type="match status" value="1"/>
</dbReference>
<protein>
    <submittedName>
        <fullName evidence="9">Spore germination protein KB</fullName>
    </submittedName>
</protein>
<evidence type="ECO:0000256" key="4">
    <source>
        <dbReference type="ARBA" id="ARBA00022544"/>
    </source>
</evidence>
<evidence type="ECO:0000256" key="7">
    <source>
        <dbReference type="ARBA" id="ARBA00023136"/>
    </source>
</evidence>
<dbReference type="Pfam" id="PF03845">
    <property type="entry name" value="Spore_permease"/>
    <property type="match status" value="1"/>
</dbReference>
<feature type="transmembrane region" description="Helical" evidence="8">
    <location>
        <begin position="36"/>
        <end position="57"/>
    </location>
</feature>
<gene>
    <name evidence="9" type="ORF">SAMN05877753_10998</name>
</gene>
<dbReference type="EMBL" id="OAOP01000009">
    <property type="protein sequence ID" value="SNX74438.1"/>
    <property type="molecule type" value="Genomic_DNA"/>
</dbReference>
<reference evidence="9 10" key="1">
    <citation type="submission" date="2017-08" db="EMBL/GenBank/DDBJ databases">
        <authorList>
            <person name="de Groot N.N."/>
        </authorList>
    </citation>
    <scope>NUCLEOTIDE SEQUENCE [LARGE SCALE GENOMIC DNA]</scope>
    <source>
        <strain evidence="9 10">JC228</strain>
    </source>
</reference>
<feature type="transmembrane region" description="Helical" evidence="8">
    <location>
        <begin position="185"/>
        <end position="206"/>
    </location>
</feature>